<sequence length="90" mass="10520">MKTVTVSIDEETYRRAEAKAAARNTSVEDLITELLNGLRETPERDWTKPAPPEEFERLKRLGEEVRAQIVGFSASDRLPRDELYDRSRWR</sequence>
<proteinExistence type="predicted"/>
<evidence type="ECO:0000313" key="1">
    <source>
        <dbReference type="EMBL" id="PTM60873.1"/>
    </source>
</evidence>
<name>A0A2T4ZG45_9HYPH</name>
<dbReference type="AlphaFoldDB" id="A0A2T4ZG45"/>
<protein>
    <submittedName>
        <fullName evidence="1">Uncharacterized protein</fullName>
    </submittedName>
</protein>
<reference evidence="1 2" key="1">
    <citation type="submission" date="2018-04" db="EMBL/GenBank/DDBJ databases">
        <title>Genomic Encyclopedia of Archaeal and Bacterial Type Strains, Phase II (KMG-II): from individual species to whole genera.</title>
        <authorList>
            <person name="Goeker M."/>
        </authorList>
    </citation>
    <scope>NUCLEOTIDE SEQUENCE [LARGE SCALE GENOMIC DNA]</scope>
    <source>
        <strain evidence="1 2">DSM 25521</strain>
    </source>
</reference>
<keyword evidence="2" id="KW-1185">Reference proteome</keyword>
<gene>
    <name evidence="1" type="ORF">C8P69_102257</name>
</gene>
<dbReference type="EMBL" id="PZZL01000002">
    <property type="protein sequence ID" value="PTM60873.1"/>
    <property type="molecule type" value="Genomic_DNA"/>
</dbReference>
<organism evidence="1 2">
    <name type="scientific">Phreatobacter oligotrophus</name>
    <dbReference type="NCBI Taxonomy" id="1122261"/>
    <lineage>
        <taxon>Bacteria</taxon>
        <taxon>Pseudomonadati</taxon>
        <taxon>Pseudomonadota</taxon>
        <taxon>Alphaproteobacteria</taxon>
        <taxon>Hyphomicrobiales</taxon>
        <taxon>Phreatobacteraceae</taxon>
        <taxon>Phreatobacter</taxon>
    </lineage>
</organism>
<accession>A0A2T4ZG45</accession>
<evidence type="ECO:0000313" key="2">
    <source>
        <dbReference type="Proteomes" id="UP000241808"/>
    </source>
</evidence>
<dbReference type="Proteomes" id="UP000241808">
    <property type="component" value="Unassembled WGS sequence"/>
</dbReference>
<dbReference type="OrthoDB" id="7365000at2"/>
<comment type="caution">
    <text evidence="1">The sequence shown here is derived from an EMBL/GenBank/DDBJ whole genome shotgun (WGS) entry which is preliminary data.</text>
</comment>
<dbReference type="RefSeq" id="WP_146167287.1">
    <property type="nucleotide sequence ID" value="NZ_PZZL01000002.1"/>
</dbReference>